<dbReference type="InterPro" id="IPR018673">
    <property type="entry name" value="DUF2141"/>
</dbReference>
<dbReference type="RefSeq" id="WP_089218221.1">
    <property type="nucleotide sequence ID" value="NZ_FZOS01000002.1"/>
</dbReference>
<feature type="chain" id="PRO_5012850916" evidence="1">
    <location>
        <begin position="29"/>
        <end position="176"/>
    </location>
</feature>
<evidence type="ECO:0000313" key="2">
    <source>
        <dbReference type="EMBL" id="SNS19899.1"/>
    </source>
</evidence>
<keyword evidence="3" id="KW-1185">Reference proteome</keyword>
<evidence type="ECO:0000313" key="3">
    <source>
        <dbReference type="Proteomes" id="UP000198281"/>
    </source>
</evidence>
<keyword evidence="1" id="KW-0732">Signal</keyword>
<dbReference type="Proteomes" id="UP000198281">
    <property type="component" value="Unassembled WGS sequence"/>
</dbReference>
<proteinExistence type="predicted"/>
<dbReference type="AlphaFoldDB" id="A0A239CIW3"/>
<reference evidence="3" key="1">
    <citation type="submission" date="2017-06" db="EMBL/GenBank/DDBJ databases">
        <authorList>
            <person name="Varghese N."/>
            <person name="Submissions S."/>
        </authorList>
    </citation>
    <scope>NUCLEOTIDE SEQUENCE [LARGE SCALE GENOMIC DNA]</scope>
    <source>
        <strain evidence="3">LNB2</strain>
    </source>
</reference>
<dbReference type="EMBL" id="FZOS01000002">
    <property type="protein sequence ID" value="SNS19899.1"/>
    <property type="molecule type" value="Genomic_DNA"/>
</dbReference>
<evidence type="ECO:0000256" key="1">
    <source>
        <dbReference type="SAM" id="SignalP"/>
    </source>
</evidence>
<name>A0A239CIW3_9SPHN</name>
<feature type="signal peptide" evidence="1">
    <location>
        <begin position="1"/>
        <end position="28"/>
    </location>
</feature>
<organism evidence="2 3">
    <name type="scientific">Edaphosphingomonas laterariae</name>
    <dbReference type="NCBI Taxonomy" id="861865"/>
    <lineage>
        <taxon>Bacteria</taxon>
        <taxon>Pseudomonadati</taxon>
        <taxon>Pseudomonadota</taxon>
        <taxon>Alphaproteobacteria</taxon>
        <taxon>Sphingomonadales</taxon>
        <taxon>Rhizorhabdaceae</taxon>
        <taxon>Edaphosphingomonas</taxon>
    </lineage>
</organism>
<dbReference type="Pfam" id="PF09912">
    <property type="entry name" value="DUF2141"/>
    <property type="match status" value="1"/>
</dbReference>
<accession>A0A239CIW3</accession>
<gene>
    <name evidence="2" type="ORF">SAMN06295912_102229</name>
</gene>
<dbReference type="OrthoDB" id="7189112at2"/>
<sequence length="176" mass="17900">MLKLTSFVTIPVAAFAVSLGVGAGAAQAAVLGPDAASCASGASGAAVLVKVEGFKARTGNLRVQIYGGNPDDFLAKGKKLSRVDLPVSSSGPMEVCVALPKPGNYAVAVRHDVDGNGKSSRNDGGGFSRNPGLSLVSLKPKYDEVVISVGGHARNVPVVLNYIQGLSIKPIKTASR</sequence>
<protein>
    <submittedName>
        <fullName evidence="2">Uncharacterized conserved protein, DUF2141 family</fullName>
    </submittedName>
</protein>